<evidence type="ECO:0000313" key="3">
    <source>
        <dbReference type="EMBL" id="EQC38762.1"/>
    </source>
</evidence>
<dbReference type="PROSITE" id="PS51450">
    <property type="entry name" value="LRR"/>
    <property type="match status" value="1"/>
</dbReference>
<dbReference type="VEuPathDB" id="FungiDB:SDRG_03723"/>
<dbReference type="PANTHER" id="PTHR16306:SF1">
    <property type="entry name" value="CHROMOSOME UNDETERMINED SCAFFOLD_7, WHOLE GENOME SHOTGUN SEQUENCE"/>
    <property type="match status" value="1"/>
</dbReference>
<dbReference type="InterPro" id="IPR011992">
    <property type="entry name" value="EF-hand-dom_pair"/>
</dbReference>
<dbReference type="Gene3D" id="1.10.238.10">
    <property type="entry name" value="EF-hand"/>
    <property type="match status" value="1"/>
</dbReference>
<feature type="region of interest" description="Disordered" evidence="2">
    <location>
        <begin position="312"/>
        <end position="396"/>
    </location>
</feature>
<dbReference type="AlphaFoldDB" id="T0S7P1"/>
<reference evidence="3 4" key="1">
    <citation type="submission" date="2012-04" db="EMBL/GenBank/DDBJ databases">
        <title>The Genome Sequence of Saprolegnia declina VS20.</title>
        <authorList>
            <consortium name="The Broad Institute Genome Sequencing Platform"/>
            <person name="Russ C."/>
            <person name="Nusbaum C."/>
            <person name="Tyler B."/>
            <person name="van West P."/>
            <person name="Dieguez-Uribeondo J."/>
            <person name="de Bruijn I."/>
            <person name="Tripathy S."/>
            <person name="Jiang R."/>
            <person name="Young S.K."/>
            <person name="Zeng Q."/>
            <person name="Gargeya S."/>
            <person name="Fitzgerald M."/>
            <person name="Haas B."/>
            <person name="Abouelleil A."/>
            <person name="Alvarado L."/>
            <person name="Arachchi H.M."/>
            <person name="Berlin A."/>
            <person name="Chapman S.B."/>
            <person name="Goldberg J."/>
            <person name="Griggs A."/>
            <person name="Gujja S."/>
            <person name="Hansen M."/>
            <person name="Howarth C."/>
            <person name="Imamovic A."/>
            <person name="Larimer J."/>
            <person name="McCowen C."/>
            <person name="Montmayeur A."/>
            <person name="Murphy C."/>
            <person name="Neiman D."/>
            <person name="Pearson M."/>
            <person name="Priest M."/>
            <person name="Roberts A."/>
            <person name="Saif S."/>
            <person name="Shea T."/>
            <person name="Sisk P."/>
            <person name="Sykes S."/>
            <person name="Wortman J."/>
            <person name="Nusbaum C."/>
            <person name="Birren B."/>
        </authorList>
    </citation>
    <scope>NUCLEOTIDE SEQUENCE [LARGE SCALE GENOMIC DNA]</scope>
    <source>
        <strain evidence="3 4">VS20</strain>
    </source>
</reference>
<dbReference type="SUPFAM" id="SSF47473">
    <property type="entry name" value="EF-hand"/>
    <property type="match status" value="1"/>
</dbReference>
<dbReference type="SUPFAM" id="SSF52075">
    <property type="entry name" value="Outer arm dynein light chain 1"/>
    <property type="match status" value="1"/>
</dbReference>
<dbReference type="OrthoDB" id="2021138at2759"/>
<dbReference type="InterPro" id="IPR032675">
    <property type="entry name" value="LRR_dom_sf"/>
</dbReference>
<dbReference type="InParanoid" id="T0S7P1"/>
<protein>
    <recommendedName>
        <fullName evidence="5">EF-hand domain-containing protein</fullName>
    </recommendedName>
</protein>
<keyword evidence="4" id="KW-1185">Reference proteome</keyword>
<sequence>METLAKVFATTPGTEEITLQHARLYSLESLLPLLRQFKELRHLDVSQNNLSSLPPEMAQLSRLVALDISHNPFPSIQAVLPVLQQLPSLKSLSITLGSATDESLVMAALPKLRILNAAPLSFGGPPKSYALQPVPSSSSTASNSALPMDHVRNVASIVSVLKSIGDPSPDEALRMSRMFDQQMELVAMSLKQELAAGDHEAATLLHAKFKVLAACASLATQKAGECHPELGLAIQSLTFLHHELMTSYHALVLNLVETGRHEAAVAPGQLQQLLEVAEGLETDLQKSHAALAIEKQRVAQLQDENLRLRHQLGDNRPRSPSIHPHDVAPAATAKPPPPPPPQVRKATPPAVPVVLVKRDKPTRHENNNYTSRPRRPEVVEHSKPPMLPPAVSPTPTTVKNLTLKQLRDMITAIYASKAKHDEMCAANFAPKETMEQHMYTYLNQRFGLQSLIVEYASAIMKGCTRYMKSDADVATFFHVVRNDMDEGFLRLKSKLEETVVALLRAFLRGLHPRKSEGALNQLIQAKLMDQTLLSEDEWHSVIKYMYDAHDCHAIVRLVESQVVQDDNNVKRSLAFSTFRKILLNYQMHGRLRMLEEFCRHFQQVDIETVGVISQQSLVELMMRYTPYKTEDEVDNIVHQADPHGTNAITFSDVVEVLFKDIRSHKAATVGLS</sequence>
<dbReference type="PANTHER" id="PTHR16306">
    <property type="entry name" value="TRANSLIN-ASSOCIATED FACTOR X-INTERACTING PROTEIN 1"/>
    <property type="match status" value="1"/>
</dbReference>
<organism evidence="3 4">
    <name type="scientific">Saprolegnia diclina (strain VS20)</name>
    <dbReference type="NCBI Taxonomy" id="1156394"/>
    <lineage>
        <taxon>Eukaryota</taxon>
        <taxon>Sar</taxon>
        <taxon>Stramenopiles</taxon>
        <taxon>Oomycota</taxon>
        <taxon>Saprolegniomycetes</taxon>
        <taxon>Saprolegniales</taxon>
        <taxon>Saprolegniaceae</taxon>
        <taxon>Saprolegnia</taxon>
    </lineage>
</organism>
<evidence type="ECO:0008006" key="5">
    <source>
        <dbReference type="Google" id="ProtNLM"/>
    </source>
</evidence>
<keyword evidence="1" id="KW-0175">Coiled coil</keyword>
<dbReference type="EMBL" id="JH767140">
    <property type="protein sequence ID" value="EQC38762.1"/>
    <property type="molecule type" value="Genomic_DNA"/>
</dbReference>
<feature type="compositionally biased region" description="Basic and acidic residues" evidence="2">
    <location>
        <begin position="356"/>
        <end position="366"/>
    </location>
</feature>
<dbReference type="InterPro" id="IPR001611">
    <property type="entry name" value="Leu-rich_rpt"/>
</dbReference>
<evidence type="ECO:0000256" key="1">
    <source>
        <dbReference type="SAM" id="Coils"/>
    </source>
</evidence>
<proteinExistence type="predicted"/>
<evidence type="ECO:0000256" key="2">
    <source>
        <dbReference type="SAM" id="MobiDB-lite"/>
    </source>
</evidence>
<dbReference type="GeneID" id="19944450"/>
<dbReference type="eggNOG" id="ENOG502QVTY">
    <property type="taxonomic scope" value="Eukaryota"/>
</dbReference>
<gene>
    <name evidence="3" type="ORF">SDRG_03723</name>
</gene>
<name>T0S7P1_SAPDV</name>
<dbReference type="OMA" id="CLTNNIF"/>
<accession>T0S7P1</accession>
<feature type="coiled-coil region" evidence="1">
    <location>
        <begin position="284"/>
        <end position="311"/>
    </location>
</feature>
<dbReference type="RefSeq" id="XP_008607586.1">
    <property type="nucleotide sequence ID" value="XM_008609364.1"/>
</dbReference>
<evidence type="ECO:0000313" key="4">
    <source>
        <dbReference type="Proteomes" id="UP000030762"/>
    </source>
</evidence>
<feature type="compositionally biased region" description="Basic and acidic residues" evidence="2">
    <location>
        <begin position="374"/>
        <end position="383"/>
    </location>
</feature>
<dbReference type="STRING" id="1156394.T0S7P1"/>
<dbReference type="GO" id="GO:0005737">
    <property type="term" value="C:cytoplasm"/>
    <property type="evidence" value="ECO:0007669"/>
    <property type="project" value="TreeGrafter"/>
</dbReference>
<dbReference type="Gene3D" id="3.80.10.10">
    <property type="entry name" value="Ribonuclease Inhibitor"/>
    <property type="match status" value="1"/>
</dbReference>
<dbReference type="Proteomes" id="UP000030762">
    <property type="component" value="Unassembled WGS sequence"/>
</dbReference>